<evidence type="ECO:0000256" key="5">
    <source>
        <dbReference type="ARBA" id="ARBA00022989"/>
    </source>
</evidence>
<dbReference type="EMBL" id="CP104395">
    <property type="protein sequence ID" value="WEL19694.1"/>
    <property type="molecule type" value="Genomic_DNA"/>
</dbReference>
<keyword evidence="5 8" id="KW-1133">Transmembrane helix</keyword>
<evidence type="ECO:0000313" key="10">
    <source>
        <dbReference type="EMBL" id="WEL19694.1"/>
    </source>
</evidence>
<gene>
    <name evidence="10" type="primary">ntpK</name>
    <name evidence="10" type="ORF">SVXNc_0680</name>
</gene>
<dbReference type="SUPFAM" id="SSF81333">
    <property type="entry name" value="F1F0 ATP synthase subunit C"/>
    <property type="match status" value="1"/>
</dbReference>
<evidence type="ECO:0000313" key="11">
    <source>
        <dbReference type="Proteomes" id="UP001218034"/>
    </source>
</evidence>
<dbReference type="Proteomes" id="UP001218034">
    <property type="component" value="Chromosome"/>
</dbReference>
<name>A0ABY8CEP8_9ARCH</name>
<keyword evidence="11" id="KW-1185">Reference proteome</keyword>
<evidence type="ECO:0000256" key="8">
    <source>
        <dbReference type="SAM" id="Phobius"/>
    </source>
</evidence>
<keyword evidence="4 8" id="KW-0812">Transmembrane</keyword>
<accession>A0ABY8CEP8</accession>
<evidence type="ECO:0000256" key="1">
    <source>
        <dbReference type="ARBA" id="ARBA00004141"/>
    </source>
</evidence>
<dbReference type="PRINTS" id="PR00122">
    <property type="entry name" value="VACATPASE"/>
</dbReference>
<evidence type="ECO:0000256" key="6">
    <source>
        <dbReference type="ARBA" id="ARBA00023065"/>
    </source>
</evidence>
<sequence>MAVEGMAAIGAAAAVGITAIATAYAQAKIGAAGIGALAEDDSLFGSVLILTALPETIVIFGLVVALIATGFI</sequence>
<feature type="domain" description="V-ATPase proteolipid subunit C-like" evidence="9">
    <location>
        <begin position="9"/>
        <end position="67"/>
    </location>
</feature>
<feature type="transmembrane region" description="Helical" evidence="8">
    <location>
        <begin position="43"/>
        <end position="68"/>
    </location>
</feature>
<evidence type="ECO:0000256" key="4">
    <source>
        <dbReference type="ARBA" id="ARBA00022692"/>
    </source>
</evidence>
<comment type="similarity">
    <text evidence="2">Belongs to the V-ATPase proteolipid subunit family.</text>
</comment>
<evidence type="ECO:0000256" key="2">
    <source>
        <dbReference type="ARBA" id="ARBA00007296"/>
    </source>
</evidence>
<reference evidence="10 11" key="1">
    <citation type="submission" date="2022-09" db="EMBL/GenBank/DDBJ databases">
        <title>Xylan utilization by haloarchaea-nanohaloarchaea associations.</title>
        <authorList>
            <person name="Yakimov M."/>
        </authorList>
    </citation>
    <scope>NUCLEOTIDE SEQUENCE [LARGE SCALE GENOMIC DNA]</scope>
    <source>
        <strain evidence="10 11">SVXNc</strain>
    </source>
</reference>
<protein>
    <submittedName>
        <fullName evidence="10">Archaeal/vacuolar-type H -ATPase subunit K</fullName>
    </submittedName>
</protein>
<evidence type="ECO:0000256" key="7">
    <source>
        <dbReference type="ARBA" id="ARBA00023136"/>
    </source>
</evidence>
<dbReference type="Pfam" id="PF00137">
    <property type="entry name" value="ATP-synt_C"/>
    <property type="match status" value="1"/>
</dbReference>
<organism evidence="10 11">
    <name type="scientific">Candidatus Nanohalococcus occultus</name>
    <dbReference type="NCBI Taxonomy" id="2978047"/>
    <lineage>
        <taxon>Archaea</taxon>
        <taxon>Candidatus Nanohalarchaeota</taxon>
        <taxon>Candidatus Nanohalarchaeota incertae sedis</taxon>
        <taxon>Candidatus Nanohalococcus</taxon>
    </lineage>
</organism>
<dbReference type="InterPro" id="IPR000245">
    <property type="entry name" value="ATPase_proteolipid_csu"/>
</dbReference>
<proteinExistence type="inferred from homology"/>
<dbReference type="Gene3D" id="1.20.120.610">
    <property type="entry name" value="lithium bound rotor ring of v- atpase"/>
    <property type="match status" value="1"/>
</dbReference>
<evidence type="ECO:0000256" key="3">
    <source>
        <dbReference type="ARBA" id="ARBA00022448"/>
    </source>
</evidence>
<dbReference type="InterPro" id="IPR035921">
    <property type="entry name" value="F/V-ATP_Csub_sf"/>
</dbReference>
<keyword evidence="3" id="KW-0813">Transport</keyword>
<keyword evidence="7 8" id="KW-0472">Membrane</keyword>
<dbReference type="InterPro" id="IPR002379">
    <property type="entry name" value="ATPase_proteolipid_c-like_dom"/>
</dbReference>
<keyword evidence="6" id="KW-0406">Ion transport</keyword>
<evidence type="ECO:0000259" key="9">
    <source>
        <dbReference type="Pfam" id="PF00137"/>
    </source>
</evidence>
<comment type="subcellular location">
    <subcellularLocation>
        <location evidence="1">Membrane</location>
        <topology evidence="1">Multi-pass membrane protein</topology>
    </subcellularLocation>
</comment>